<evidence type="ECO:0000313" key="19">
    <source>
        <dbReference type="EMBL" id="JAT55233.1"/>
    </source>
</evidence>
<dbReference type="InterPro" id="IPR008271">
    <property type="entry name" value="Ser/Thr_kinase_AS"/>
</dbReference>
<comment type="subcellular location">
    <subcellularLocation>
        <location evidence="1">Membrane</location>
        <topology evidence="1">Single-pass membrane protein</topology>
    </subcellularLocation>
</comment>
<dbReference type="EMBL" id="GDJX01012703">
    <property type="protein sequence ID" value="JAT55233.1"/>
    <property type="molecule type" value="Transcribed_RNA"/>
</dbReference>
<dbReference type="PROSITE" id="PS00107">
    <property type="entry name" value="PROTEIN_KINASE_ATP"/>
    <property type="match status" value="1"/>
</dbReference>
<keyword evidence="9 19" id="KW-0418">Kinase</keyword>
<evidence type="ECO:0000256" key="2">
    <source>
        <dbReference type="ARBA" id="ARBA00022527"/>
    </source>
</evidence>
<evidence type="ECO:0000256" key="3">
    <source>
        <dbReference type="ARBA" id="ARBA00022553"/>
    </source>
</evidence>
<dbReference type="PANTHER" id="PTHR47973">
    <property type="entry name" value="CYSTEINE-RICH RECEPTOR-LIKE PROTEIN KINASE 3"/>
    <property type="match status" value="1"/>
</dbReference>
<keyword evidence="7" id="KW-0677">Repeat</keyword>
<dbReference type="SUPFAM" id="SSF56112">
    <property type="entry name" value="Protein kinase-like (PK-like)"/>
    <property type="match status" value="1"/>
</dbReference>
<keyword evidence="3" id="KW-0597">Phosphoprotein</keyword>
<evidence type="ECO:0000256" key="1">
    <source>
        <dbReference type="ARBA" id="ARBA00004167"/>
    </source>
</evidence>
<dbReference type="SMART" id="SM00220">
    <property type="entry name" value="S_TKc"/>
    <property type="match status" value="1"/>
</dbReference>
<dbReference type="GO" id="GO:0016020">
    <property type="term" value="C:membrane"/>
    <property type="evidence" value="ECO:0007669"/>
    <property type="project" value="UniProtKB-SubCell"/>
</dbReference>
<dbReference type="InterPro" id="IPR000719">
    <property type="entry name" value="Prot_kinase_dom"/>
</dbReference>
<evidence type="ECO:0000256" key="9">
    <source>
        <dbReference type="ARBA" id="ARBA00022777"/>
    </source>
</evidence>
<evidence type="ECO:0000313" key="18">
    <source>
        <dbReference type="EMBL" id="JAT54092.1"/>
    </source>
</evidence>
<dbReference type="InterPro" id="IPR017441">
    <property type="entry name" value="Protein_kinase_ATP_BS"/>
</dbReference>
<dbReference type="Gene3D" id="1.10.510.10">
    <property type="entry name" value="Transferase(Phosphotransferase) domain 1"/>
    <property type="match status" value="1"/>
</dbReference>
<name>A0A1D1YKR2_9ARAE</name>
<evidence type="ECO:0000256" key="5">
    <source>
        <dbReference type="ARBA" id="ARBA00022692"/>
    </source>
</evidence>
<proteinExistence type="inferred from homology"/>
<dbReference type="Gene3D" id="3.30.200.20">
    <property type="entry name" value="Phosphorylase Kinase, domain 1"/>
    <property type="match status" value="1"/>
</dbReference>
<dbReference type="FunFam" id="1.10.510.10:FF:000044">
    <property type="entry name" value="Putative LRR receptor-like serine/threonine-protein kinase"/>
    <property type="match status" value="1"/>
</dbReference>
<gene>
    <name evidence="19" type="primary">At1g53430_0</name>
    <name evidence="18" type="synonym">At1g53430_6</name>
    <name evidence="18" type="ORF">g.67615</name>
    <name evidence="19" type="ORF">g.67616</name>
</gene>
<dbReference type="Pfam" id="PF07714">
    <property type="entry name" value="PK_Tyr_Ser-Thr"/>
    <property type="match status" value="1"/>
</dbReference>
<dbReference type="AlphaFoldDB" id="A0A1D1YKR2"/>
<keyword evidence="12" id="KW-0472">Membrane</keyword>
<keyword evidence="5" id="KW-0812">Transmembrane</keyword>
<evidence type="ECO:0000259" key="17">
    <source>
        <dbReference type="PROSITE" id="PS50011"/>
    </source>
</evidence>
<accession>A0A1D1YKR2</accession>
<dbReference type="PROSITE" id="PS50011">
    <property type="entry name" value="PROTEIN_KINASE_DOM"/>
    <property type="match status" value="1"/>
</dbReference>
<dbReference type="GO" id="GO:0005524">
    <property type="term" value="F:ATP binding"/>
    <property type="evidence" value="ECO:0007669"/>
    <property type="project" value="UniProtKB-UniRule"/>
</dbReference>
<evidence type="ECO:0000256" key="12">
    <source>
        <dbReference type="ARBA" id="ARBA00023136"/>
    </source>
</evidence>
<keyword evidence="14" id="KW-0325">Glycoprotein</keyword>
<keyword evidence="6" id="KW-0732">Signal</keyword>
<reference evidence="19" key="1">
    <citation type="submission" date="2015-07" db="EMBL/GenBank/DDBJ databases">
        <title>Transcriptome Assembly of Anthurium amnicola.</title>
        <authorList>
            <person name="Suzuki J."/>
        </authorList>
    </citation>
    <scope>NUCLEOTIDE SEQUENCE</scope>
</reference>
<evidence type="ECO:0000256" key="16">
    <source>
        <dbReference type="RuleBase" id="RU000304"/>
    </source>
</evidence>
<evidence type="ECO:0000256" key="13">
    <source>
        <dbReference type="ARBA" id="ARBA00023170"/>
    </source>
</evidence>
<evidence type="ECO:0000256" key="7">
    <source>
        <dbReference type="ARBA" id="ARBA00022737"/>
    </source>
</evidence>
<keyword evidence="13 19" id="KW-0675">Receptor</keyword>
<feature type="domain" description="Protein kinase" evidence="17">
    <location>
        <begin position="99"/>
        <end position="373"/>
    </location>
</feature>
<dbReference type="PROSITE" id="PS00108">
    <property type="entry name" value="PROTEIN_KINASE_ST"/>
    <property type="match status" value="1"/>
</dbReference>
<dbReference type="FunFam" id="3.30.200.20:FF:000225">
    <property type="entry name" value="cold-responsive protein kinase 1"/>
    <property type="match status" value="1"/>
</dbReference>
<evidence type="ECO:0000256" key="11">
    <source>
        <dbReference type="ARBA" id="ARBA00022989"/>
    </source>
</evidence>
<dbReference type="InterPro" id="IPR011009">
    <property type="entry name" value="Kinase-like_dom_sf"/>
</dbReference>
<keyword evidence="2 16" id="KW-0723">Serine/threonine-protein kinase</keyword>
<dbReference type="InterPro" id="IPR052059">
    <property type="entry name" value="CR_Ser/Thr_kinase"/>
</dbReference>
<sequence length="433" mass="47606">SSSSSSSSTRHVKSRSLSLGLLLIGRFQQQRGEHTREGIETGEPWAAQMVKLCCFGRSVSREDDNGGSRKGNSGIDCPLMAKDVRLFSYNSLRSATRNFHPTNKVGRGGFGIVYKGVLRDGTHVAVKSLSAESNQGVSQFLAEIGTVSNVRHPNLVKLVGCCIEGKNRMLVYEYLENNSLANALLGQRREQLCMDWPKRATICIGTAQGLAFLHEEAKPHIVHRDIKASNVLLDKELIPKIGDFGLAKLFPDTVTHISTRVAGTMGYLAPEYALLGQLTKKADIYSFGVLILEIVSGRSSSNNAWGEDMKVLLEWTWCLRDEGRLMEIVDPELLVYPEKDALRFIKVALLCTQAIAQQRPSMKEVVDMLSEDVDLDVSDLIRPGVIKETGRRLEDSDNGLGSLQANKGNTFGFITSAGNSRSSPFSTMEVSPR</sequence>
<evidence type="ECO:0000256" key="10">
    <source>
        <dbReference type="ARBA" id="ARBA00022840"/>
    </source>
</evidence>
<evidence type="ECO:0000256" key="8">
    <source>
        <dbReference type="ARBA" id="ARBA00022741"/>
    </source>
</evidence>
<feature type="binding site" evidence="15">
    <location>
        <position position="127"/>
    </location>
    <ligand>
        <name>ATP</name>
        <dbReference type="ChEBI" id="CHEBI:30616"/>
    </ligand>
</feature>
<dbReference type="CDD" id="cd14066">
    <property type="entry name" value="STKc_IRAK"/>
    <property type="match status" value="1"/>
</dbReference>
<dbReference type="InterPro" id="IPR001245">
    <property type="entry name" value="Ser-Thr/Tyr_kinase_cat_dom"/>
</dbReference>
<dbReference type="EMBL" id="GDJX01013844">
    <property type="protein sequence ID" value="JAT54092.1"/>
    <property type="molecule type" value="Transcribed_RNA"/>
</dbReference>
<evidence type="ECO:0000256" key="6">
    <source>
        <dbReference type="ARBA" id="ARBA00022729"/>
    </source>
</evidence>
<keyword evidence="8 15" id="KW-0547">Nucleotide-binding</keyword>
<keyword evidence="10 15" id="KW-0067">ATP-binding</keyword>
<keyword evidence="4" id="KW-0808">Transferase</keyword>
<protein>
    <submittedName>
        <fullName evidence="19">Putative LRR receptor-like serine/threonine-protein kinase At1g53430</fullName>
    </submittedName>
</protein>
<evidence type="ECO:0000256" key="15">
    <source>
        <dbReference type="PROSITE-ProRule" id="PRU10141"/>
    </source>
</evidence>
<dbReference type="GO" id="GO:0004674">
    <property type="term" value="F:protein serine/threonine kinase activity"/>
    <property type="evidence" value="ECO:0007669"/>
    <property type="project" value="UniProtKB-KW"/>
</dbReference>
<keyword evidence="11" id="KW-1133">Transmembrane helix</keyword>
<organism evidence="19">
    <name type="scientific">Anthurium amnicola</name>
    <dbReference type="NCBI Taxonomy" id="1678845"/>
    <lineage>
        <taxon>Eukaryota</taxon>
        <taxon>Viridiplantae</taxon>
        <taxon>Streptophyta</taxon>
        <taxon>Embryophyta</taxon>
        <taxon>Tracheophyta</taxon>
        <taxon>Spermatophyta</taxon>
        <taxon>Magnoliopsida</taxon>
        <taxon>Liliopsida</taxon>
        <taxon>Araceae</taxon>
        <taxon>Pothoideae</taxon>
        <taxon>Potheae</taxon>
        <taxon>Anthurium</taxon>
    </lineage>
</organism>
<feature type="non-terminal residue" evidence="19">
    <location>
        <position position="1"/>
    </location>
</feature>
<evidence type="ECO:0000256" key="14">
    <source>
        <dbReference type="ARBA" id="ARBA00023180"/>
    </source>
</evidence>
<comment type="similarity">
    <text evidence="16">Belongs to the protein kinase superfamily.</text>
</comment>
<evidence type="ECO:0000256" key="4">
    <source>
        <dbReference type="ARBA" id="ARBA00022679"/>
    </source>
</evidence>